<dbReference type="OrthoDB" id="63487at2"/>
<evidence type="ECO:0000259" key="1">
    <source>
        <dbReference type="Pfam" id="PF01869"/>
    </source>
</evidence>
<feature type="domain" description="ATPase BadF/BadG/BcrA/BcrD type" evidence="1">
    <location>
        <begin position="30"/>
        <end position="291"/>
    </location>
</feature>
<organism evidence="2 3">
    <name type="scientific">Gluconobacter cerinus</name>
    <dbReference type="NCBI Taxonomy" id="38307"/>
    <lineage>
        <taxon>Bacteria</taxon>
        <taxon>Pseudomonadati</taxon>
        <taxon>Pseudomonadota</taxon>
        <taxon>Alphaproteobacteria</taxon>
        <taxon>Acetobacterales</taxon>
        <taxon>Acetobacteraceae</taxon>
        <taxon>Gluconobacter</taxon>
    </lineage>
</organism>
<evidence type="ECO:0000313" key="3">
    <source>
        <dbReference type="Proteomes" id="UP000077786"/>
    </source>
</evidence>
<dbReference type="Proteomes" id="UP000077786">
    <property type="component" value="Unassembled WGS sequence"/>
</dbReference>
<dbReference type="Pfam" id="PF01869">
    <property type="entry name" value="BcrAD_BadFG"/>
    <property type="match status" value="1"/>
</dbReference>
<sequence length="340" mass="35679">MTGLWLVRSRQESYYPQESLAVTEPCIAAIDGGGSKTLLVVLRQDGTVAASRQTGGTNPFDQPLWRERLTGLLQALPVETQSVGLGLAGYGESETLCARQKNAVSENLRDIPYSLTNDVDMACSAAFGGQPGILLLSGTGSMAWASDAAGKHCRVGGWGSLFGDEGSAYQIGRNALALLTHILDGRNTQDASFLAPFTAAMGLPSSPELCTPALLEWYGTLEHPRSAVAALARHVSALAEDGCVPAMALLDQAASDLATHILAARRKMPGLDLPWSYAGGTLQSAYLRNAIARQCGAPRPPLLPPIGGGLISAARQAGWAADTHWIQSLSRTLDTVGSEA</sequence>
<comment type="caution">
    <text evidence="2">The sequence shown here is derived from an EMBL/GenBank/DDBJ whole genome shotgun (WGS) entry which is preliminary data.</text>
</comment>
<dbReference type="PANTHER" id="PTHR43190:SF3">
    <property type="entry name" value="N-ACETYL-D-GLUCOSAMINE KINASE"/>
    <property type="match status" value="1"/>
</dbReference>
<dbReference type="AlphaFoldDB" id="A0A1B6VKQ3"/>
<reference evidence="2 3" key="1">
    <citation type="submission" date="2016-03" db="EMBL/GenBank/DDBJ databases">
        <title>Draft genome sequence of Gluconobacter cerinus strain CECT 9110.</title>
        <authorList>
            <person name="Sainz F."/>
            <person name="Mas A."/>
            <person name="Torija M.J."/>
        </authorList>
    </citation>
    <scope>NUCLEOTIDE SEQUENCE [LARGE SCALE GENOMIC DNA]</scope>
    <source>
        <strain evidence="2 3">CECT 9110</strain>
    </source>
</reference>
<name>A0A1B6VKQ3_9PROT</name>
<dbReference type="InterPro" id="IPR043129">
    <property type="entry name" value="ATPase_NBD"/>
</dbReference>
<accession>A0A1B6VKQ3</accession>
<dbReference type="SUPFAM" id="SSF53067">
    <property type="entry name" value="Actin-like ATPase domain"/>
    <property type="match status" value="2"/>
</dbReference>
<dbReference type="InterPro" id="IPR052519">
    <property type="entry name" value="Euk-type_GlcNAc_Kinase"/>
</dbReference>
<evidence type="ECO:0000313" key="2">
    <source>
        <dbReference type="EMBL" id="OAJ67805.1"/>
    </source>
</evidence>
<dbReference type="Gene3D" id="3.30.420.40">
    <property type="match status" value="2"/>
</dbReference>
<dbReference type="PANTHER" id="PTHR43190">
    <property type="entry name" value="N-ACETYL-D-GLUCOSAMINE KINASE"/>
    <property type="match status" value="1"/>
</dbReference>
<dbReference type="InterPro" id="IPR002731">
    <property type="entry name" value="ATPase_BadF"/>
</dbReference>
<proteinExistence type="predicted"/>
<dbReference type="CDD" id="cd24007">
    <property type="entry name" value="ASKHA_NBD_eukNAGK-like"/>
    <property type="match status" value="1"/>
</dbReference>
<keyword evidence="2" id="KW-0808">Transferase</keyword>
<dbReference type="GO" id="GO:0016301">
    <property type="term" value="F:kinase activity"/>
    <property type="evidence" value="ECO:0007669"/>
    <property type="project" value="UniProtKB-KW"/>
</dbReference>
<keyword evidence="2" id="KW-0418">Kinase</keyword>
<protein>
    <submittedName>
        <fullName evidence="2">N-acetylglucosamine kinase</fullName>
    </submittedName>
</protein>
<dbReference type="EMBL" id="LUTU01000006">
    <property type="protein sequence ID" value="OAJ67805.1"/>
    <property type="molecule type" value="Genomic_DNA"/>
</dbReference>
<dbReference type="PATRIC" id="fig|38307.3.peg.1480"/>
<gene>
    <name evidence="2" type="ORF">A0123_01444</name>
</gene>